<reference evidence="2 3" key="1">
    <citation type="journal article" date="2018" name="IMA Fungus">
        <title>IMA Genome-F 9: Draft genome sequence of Annulohypoxylon stygium, Aspergillus mulundensis, Berkeleyomyces basicola (syn. Thielaviopsis basicola), Ceratocystis smalleyi, two Cercospora beticola strains, Coleophoma cylindrospora, Fusarium fracticaudum, Phialophora cf. hyalina, and Morchella septimelata.</title>
        <authorList>
            <person name="Wingfield B.D."/>
            <person name="Bills G.F."/>
            <person name="Dong Y."/>
            <person name="Huang W."/>
            <person name="Nel W.J."/>
            <person name="Swalarsk-Parry B.S."/>
            <person name="Vaghefi N."/>
            <person name="Wilken P.M."/>
            <person name="An Z."/>
            <person name="de Beer Z.W."/>
            <person name="De Vos L."/>
            <person name="Chen L."/>
            <person name="Duong T.A."/>
            <person name="Gao Y."/>
            <person name="Hammerbacher A."/>
            <person name="Kikkert J.R."/>
            <person name="Li Y."/>
            <person name="Li H."/>
            <person name="Li K."/>
            <person name="Li Q."/>
            <person name="Liu X."/>
            <person name="Ma X."/>
            <person name="Naidoo K."/>
            <person name="Pethybridge S.J."/>
            <person name="Sun J."/>
            <person name="Steenkamp E.T."/>
            <person name="van der Nest M.A."/>
            <person name="van Wyk S."/>
            <person name="Wingfield M.J."/>
            <person name="Xiong C."/>
            <person name="Yue Q."/>
            <person name="Zhang X."/>
        </authorList>
    </citation>
    <scope>NUCLEOTIDE SEQUENCE [LARGE SCALE GENOMIC DNA]</scope>
    <source>
        <strain evidence="2 3">BP 5553</strain>
    </source>
</reference>
<feature type="compositionally biased region" description="Basic and acidic residues" evidence="1">
    <location>
        <begin position="161"/>
        <end position="171"/>
    </location>
</feature>
<evidence type="ECO:0000256" key="1">
    <source>
        <dbReference type="SAM" id="MobiDB-lite"/>
    </source>
</evidence>
<dbReference type="GeneID" id="43594570"/>
<proteinExistence type="predicted"/>
<dbReference type="OrthoDB" id="10513817at2759"/>
<dbReference type="AlphaFoldDB" id="A0A370U1T6"/>
<protein>
    <submittedName>
        <fullName evidence="2">Uncharacterized protein</fullName>
    </submittedName>
</protein>
<accession>A0A370U1T6</accession>
<organism evidence="2 3">
    <name type="scientific">Venustampulla echinocandica</name>
    <dbReference type="NCBI Taxonomy" id="2656787"/>
    <lineage>
        <taxon>Eukaryota</taxon>
        <taxon>Fungi</taxon>
        <taxon>Dikarya</taxon>
        <taxon>Ascomycota</taxon>
        <taxon>Pezizomycotina</taxon>
        <taxon>Leotiomycetes</taxon>
        <taxon>Helotiales</taxon>
        <taxon>Pleuroascaceae</taxon>
        <taxon>Venustampulla</taxon>
    </lineage>
</organism>
<comment type="caution">
    <text evidence="2">The sequence shown here is derived from an EMBL/GenBank/DDBJ whole genome shotgun (WGS) entry which is preliminary data.</text>
</comment>
<feature type="compositionally biased region" description="Polar residues" evidence="1">
    <location>
        <begin position="172"/>
        <end position="181"/>
    </location>
</feature>
<dbReference type="RefSeq" id="XP_031874398.1">
    <property type="nucleotide sequence ID" value="XM_032010344.1"/>
</dbReference>
<name>A0A370U1T6_9HELO</name>
<evidence type="ECO:0000313" key="3">
    <source>
        <dbReference type="Proteomes" id="UP000254866"/>
    </source>
</evidence>
<dbReference type="Proteomes" id="UP000254866">
    <property type="component" value="Unassembled WGS sequence"/>
</dbReference>
<feature type="region of interest" description="Disordered" evidence="1">
    <location>
        <begin position="161"/>
        <end position="192"/>
    </location>
</feature>
<sequence length="212" mass="23271">MITSRVQLIFTSNGPAASPEKLLSYSKGAYKLINRTVHPVKQATYTPRDPRRGALAILKQAKMATASVTALRYVSALVPMRFDSKSLFIASRGTRLNVVAIADHPATAGTTNVSAIPKQYSNGRPELDDRANVRDRAETEGKFTHDFGHFANSRGFVEYDNSRAEPKDYEQKQSTVSNSTPIGEDENDTEPYVEWDINAHKVAGEEPPGSGD</sequence>
<keyword evidence="3" id="KW-1185">Reference proteome</keyword>
<evidence type="ECO:0000313" key="2">
    <source>
        <dbReference type="EMBL" id="RDL41742.1"/>
    </source>
</evidence>
<gene>
    <name evidence="2" type="ORF">BP5553_01721</name>
</gene>
<dbReference type="EMBL" id="NPIC01000001">
    <property type="protein sequence ID" value="RDL41742.1"/>
    <property type="molecule type" value="Genomic_DNA"/>
</dbReference>
<feature type="compositionally biased region" description="Acidic residues" evidence="1">
    <location>
        <begin position="183"/>
        <end position="192"/>
    </location>
</feature>